<dbReference type="EMBL" id="JACSQK010000001">
    <property type="protein sequence ID" value="MBD7959350.1"/>
    <property type="molecule type" value="Genomic_DNA"/>
</dbReference>
<protein>
    <submittedName>
        <fullName evidence="1">Uncharacterized protein</fullName>
    </submittedName>
</protein>
<dbReference type="Proteomes" id="UP000634919">
    <property type="component" value="Unassembled WGS sequence"/>
</dbReference>
<name>A0ABR8S781_9BURK</name>
<evidence type="ECO:0000313" key="2">
    <source>
        <dbReference type="Proteomes" id="UP000634919"/>
    </source>
</evidence>
<evidence type="ECO:0000313" key="1">
    <source>
        <dbReference type="EMBL" id="MBD7959350.1"/>
    </source>
</evidence>
<organism evidence="1 2">
    <name type="scientific">Comamonas avium</name>
    <dbReference type="NCBI Taxonomy" id="2762231"/>
    <lineage>
        <taxon>Bacteria</taxon>
        <taxon>Pseudomonadati</taxon>
        <taxon>Pseudomonadota</taxon>
        <taxon>Betaproteobacteria</taxon>
        <taxon>Burkholderiales</taxon>
        <taxon>Comamonadaceae</taxon>
        <taxon>Comamonas</taxon>
    </lineage>
</organism>
<sequence>MSNPITLTAPSNWSADKRLQLHAVFNAWISSCSEEEYLHLMSLREQVAPGQVCSIVTLVRSYFERPSLSLPASLIQLMQARNLQPVSAGASSAAG</sequence>
<accession>A0ABR8S781</accession>
<dbReference type="RefSeq" id="WP_191721743.1">
    <property type="nucleotide sequence ID" value="NZ_JACSQK010000001.1"/>
</dbReference>
<keyword evidence="2" id="KW-1185">Reference proteome</keyword>
<proteinExistence type="predicted"/>
<reference evidence="1 2" key="1">
    <citation type="submission" date="2020-08" db="EMBL/GenBank/DDBJ databases">
        <title>A Genomic Blueprint of the Chicken Gut Microbiome.</title>
        <authorList>
            <person name="Gilroy R."/>
            <person name="Ravi A."/>
            <person name="Getino M."/>
            <person name="Pursley I."/>
            <person name="Horton D.L."/>
            <person name="Alikhan N.-F."/>
            <person name="Baker D."/>
            <person name="Gharbi K."/>
            <person name="Hall N."/>
            <person name="Watson M."/>
            <person name="Adriaenssens E.M."/>
            <person name="Foster-Nyarko E."/>
            <person name="Jarju S."/>
            <person name="Secka A."/>
            <person name="Antonio M."/>
            <person name="Oren A."/>
            <person name="Chaudhuri R."/>
            <person name="La Ragione R.M."/>
            <person name="Hildebrand F."/>
            <person name="Pallen M.J."/>
        </authorList>
    </citation>
    <scope>NUCLEOTIDE SEQUENCE [LARGE SCALE GENOMIC DNA]</scope>
    <source>
        <strain evidence="1 2">Sa2CVA6</strain>
    </source>
</reference>
<gene>
    <name evidence="1" type="ORF">H9646_02565</name>
</gene>
<comment type="caution">
    <text evidence="1">The sequence shown here is derived from an EMBL/GenBank/DDBJ whole genome shotgun (WGS) entry which is preliminary data.</text>
</comment>